<evidence type="ECO:0000256" key="1">
    <source>
        <dbReference type="ARBA" id="ARBA00004167"/>
    </source>
</evidence>
<dbReference type="PROSITE" id="PS50068">
    <property type="entry name" value="LDLRA_2"/>
    <property type="match status" value="3"/>
</dbReference>
<keyword evidence="6 12" id="KW-1133">Transmembrane helix</keyword>
<evidence type="ECO:0000256" key="3">
    <source>
        <dbReference type="ARBA" id="ARBA00022692"/>
    </source>
</evidence>
<evidence type="ECO:0000256" key="5">
    <source>
        <dbReference type="ARBA" id="ARBA00022737"/>
    </source>
</evidence>
<dbReference type="SUPFAM" id="SSF63501">
    <property type="entry name" value="Frizzled cysteine-rich domain"/>
    <property type="match status" value="1"/>
</dbReference>
<evidence type="ECO:0000256" key="10">
    <source>
        <dbReference type="PROSITE-ProRule" id="PRU00124"/>
    </source>
</evidence>
<evidence type="ECO:0000256" key="11">
    <source>
        <dbReference type="SAM" id="MobiDB-lite"/>
    </source>
</evidence>
<reference evidence="13" key="2">
    <citation type="journal article" date="2020" name="BMC">
        <title>Leishmania infection induces a limited differential gene expression in the sand fly midgut.</title>
        <authorList>
            <person name="Coutinho-Abreu I.V."/>
            <person name="Serafim T.D."/>
            <person name="Meneses C."/>
            <person name="Kamhawi S."/>
            <person name="Oliveira F."/>
            <person name="Valenzuela J.G."/>
        </authorList>
    </citation>
    <scope>NUCLEOTIDE SEQUENCE</scope>
    <source>
        <strain evidence="13">Jacobina</strain>
        <tissue evidence="13">Midgut</tissue>
    </source>
</reference>
<evidence type="ECO:0000313" key="13">
    <source>
        <dbReference type="EMBL" id="MBC1170482.1"/>
    </source>
</evidence>
<dbReference type="EMBL" id="AJWK01025451">
    <property type="status" value="NOT_ANNOTATED_CDS"/>
    <property type="molecule type" value="Genomic_DNA"/>
</dbReference>
<feature type="disulfide bond" evidence="10">
    <location>
        <begin position="686"/>
        <end position="701"/>
    </location>
</feature>
<evidence type="ECO:0000313" key="15">
    <source>
        <dbReference type="Proteomes" id="UP000092461"/>
    </source>
</evidence>
<evidence type="ECO:0000256" key="7">
    <source>
        <dbReference type="ARBA" id="ARBA00023136"/>
    </source>
</evidence>
<dbReference type="EMBL" id="GITU01001779">
    <property type="protein sequence ID" value="MBC1170482.1"/>
    <property type="molecule type" value="Transcribed_RNA"/>
</dbReference>
<feature type="region of interest" description="Disordered" evidence="11">
    <location>
        <begin position="601"/>
        <end position="621"/>
    </location>
</feature>
<dbReference type="Gene3D" id="4.10.400.10">
    <property type="entry name" value="Low-density Lipoprotein Receptor"/>
    <property type="match status" value="3"/>
</dbReference>
<dbReference type="GO" id="GO:0005886">
    <property type="term" value="C:plasma membrane"/>
    <property type="evidence" value="ECO:0007669"/>
    <property type="project" value="TreeGrafter"/>
</dbReference>
<keyword evidence="9" id="KW-0325">Glycoprotein</keyword>
<keyword evidence="5" id="KW-0677">Repeat</keyword>
<dbReference type="VEuPathDB" id="VectorBase:LLOJ007631"/>
<dbReference type="InterPro" id="IPR023415">
    <property type="entry name" value="LDLR_class-A_CS"/>
</dbReference>
<reference evidence="14" key="3">
    <citation type="submission" date="2020-05" db="UniProtKB">
        <authorList>
            <consortium name="EnsemblMetazoa"/>
        </authorList>
    </citation>
    <scope>IDENTIFICATION</scope>
    <source>
        <strain evidence="14">Jacobina</strain>
    </source>
</reference>
<protein>
    <submittedName>
        <fullName evidence="13">Putative conserved plasma membrane protein</fullName>
    </submittedName>
</protein>
<dbReference type="CDD" id="cd00112">
    <property type="entry name" value="LDLa"/>
    <property type="match status" value="3"/>
</dbReference>
<feature type="transmembrane region" description="Helical" evidence="12">
    <location>
        <begin position="103"/>
        <end position="122"/>
    </location>
</feature>
<dbReference type="CDD" id="cd07066">
    <property type="entry name" value="CRD_FZ"/>
    <property type="match status" value="1"/>
</dbReference>
<keyword evidence="15" id="KW-1185">Reference proteome</keyword>
<keyword evidence="3 12" id="KW-0812">Transmembrane</keyword>
<dbReference type="VEuPathDB" id="VectorBase:LLONM1_010257"/>
<dbReference type="Proteomes" id="UP000092461">
    <property type="component" value="Unassembled WGS sequence"/>
</dbReference>
<dbReference type="PRINTS" id="PR00261">
    <property type="entry name" value="LDLRECEPTOR"/>
</dbReference>
<dbReference type="SMART" id="SM00192">
    <property type="entry name" value="LDLa"/>
    <property type="match status" value="3"/>
</dbReference>
<accession>A0A1B0CRY3</accession>
<feature type="disulfide bond" evidence="10">
    <location>
        <begin position="457"/>
        <end position="475"/>
    </location>
</feature>
<dbReference type="InterPro" id="IPR036055">
    <property type="entry name" value="LDL_receptor-like_sf"/>
</dbReference>
<feature type="disulfide bond" evidence="10">
    <location>
        <begin position="507"/>
        <end position="522"/>
    </location>
</feature>
<evidence type="ECO:0000256" key="4">
    <source>
        <dbReference type="ARBA" id="ARBA00022729"/>
    </source>
</evidence>
<keyword evidence="7 12" id="KW-0472">Membrane</keyword>
<dbReference type="FunFam" id="4.10.400.10:FF:000034">
    <property type="entry name" value="Low-density lipoprotein receptor-related protein 2"/>
    <property type="match status" value="1"/>
</dbReference>
<evidence type="ECO:0000313" key="14">
    <source>
        <dbReference type="EnsemblMetazoa" id="LLOJ007631-PA"/>
    </source>
</evidence>
<name>A0A1B0CRY3_LUTLO</name>
<evidence type="ECO:0000256" key="2">
    <source>
        <dbReference type="ARBA" id="ARBA00004308"/>
    </source>
</evidence>
<keyword evidence="4" id="KW-0732">Signal</keyword>
<comment type="subcellular location">
    <subcellularLocation>
        <location evidence="2">Endomembrane system</location>
    </subcellularLocation>
    <subcellularLocation>
        <location evidence="1">Membrane</location>
        <topology evidence="1">Single-pass membrane protein</topology>
    </subcellularLocation>
</comment>
<keyword evidence="8 10" id="KW-1015">Disulfide bond</keyword>
<dbReference type="InterPro" id="IPR002172">
    <property type="entry name" value="LDrepeatLR_classA_rpt"/>
</dbReference>
<dbReference type="SUPFAM" id="SSF57424">
    <property type="entry name" value="LDL receptor-like module"/>
    <property type="match status" value="3"/>
</dbReference>
<proteinExistence type="predicted"/>
<dbReference type="PANTHER" id="PTHR24270">
    <property type="entry name" value="LOW-DENSITY LIPOPROTEIN RECEPTOR-RELATED"/>
    <property type="match status" value="1"/>
</dbReference>
<dbReference type="AlphaFoldDB" id="A0A1B0CRY3"/>
<dbReference type="EMBL" id="AJWK01025452">
    <property type="status" value="NOT_ANNOTATED_CDS"/>
    <property type="molecule type" value="Genomic_DNA"/>
</dbReference>
<dbReference type="GO" id="GO:0016192">
    <property type="term" value="P:vesicle-mediated transport"/>
    <property type="evidence" value="ECO:0007669"/>
    <property type="project" value="UniProtKB-ARBA"/>
</dbReference>
<evidence type="ECO:0000256" key="6">
    <source>
        <dbReference type="ARBA" id="ARBA00022989"/>
    </source>
</evidence>
<reference evidence="15" key="1">
    <citation type="submission" date="2012-05" db="EMBL/GenBank/DDBJ databases">
        <title>Whole Genome Assembly of Lutzomyia longipalpis.</title>
        <authorList>
            <person name="Richards S."/>
            <person name="Qu C."/>
            <person name="Dillon R."/>
            <person name="Worley K."/>
            <person name="Scherer S."/>
            <person name="Batterton M."/>
            <person name="Taylor A."/>
            <person name="Hawes A."/>
            <person name="Hernandez B."/>
            <person name="Kovar C."/>
            <person name="Mandapat C."/>
            <person name="Pham C."/>
            <person name="Qu C."/>
            <person name="Jing C."/>
            <person name="Bess C."/>
            <person name="Bandaranaike D."/>
            <person name="Ngo D."/>
            <person name="Ongeri F."/>
            <person name="Arias F."/>
            <person name="Lara F."/>
            <person name="Weissenberger G."/>
            <person name="Kamau G."/>
            <person name="Han H."/>
            <person name="Shen H."/>
            <person name="Dinh H."/>
            <person name="Khalil I."/>
            <person name="Jones J."/>
            <person name="Shafer J."/>
            <person name="Jayaseelan J."/>
            <person name="Quiroz J."/>
            <person name="Blankenburg K."/>
            <person name="Nguyen L."/>
            <person name="Jackson L."/>
            <person name="Francisco L."/>
            <person name="Tang L.-Y."/>
            <person name="Pu L.-L."/>
            <person name="Perales L."/>
            <person name="Lorensuhewa L."/>
            <person name="Munidasa M."/>
            <person name="Coyle M."/>
            <person name="Taylor M."/>
            <person name="Puazo M."/>
            <person name="Firestine M."/>
            <person name="Scheel M."/>
            <person name="Javaid M."/>
            <person name="Wang M."/>
            <person name="Li M."/>
            <person name="Tabassum N."/>
            <person name="Saada N."/>
            <person name="Osuji N."/>
            <person name="Aqrawi P."/>
            <person name="Fu Q."/>
            <person name="Thornton R."/>
            <person name="Raj R."/>
            <person name="Goodspeed R."/>
            <person name="Mata R."/>
            <person name="Najjar R."/>
            <person name="Gubbala S."/>
            <person name="Lee S."/>
            <person name="Denson S."/>
            <person name="Patil S."/>
            <person name="Macmil S."/>
            <person name="Qi S."/>
            <person name="Matskevitch T."/>
            <person name="Palculict T."/>
            <person name="Mathew T."/>
            <person name="Vee V."/>
            <person name="Velamala V."/>
            <person name="Korchina V."/>
            <person name="Cai W."/>
            <person name="Liu W."/>
            <person name="Dai W."/>
            <person name="Zou X."/>
            <person name="Zhu Y."/>
            <person name="Zhang Y."/>
            <person name="Wu Y.-Q."/>
            <person name="Xin Y."/>
            <person name="Nazarath L."/>
            <person name="Kovar C."/>
            <person name="Han Y."/>
            <person name="Muzny D."/>
            <person name="Gibbs R."/>
        </authorList>
    </citation>
    <scope>NUCLEOTIDE SEQUENCE [LARGE SCALE GENOMIC DNA]</scope>
    <source>
        <strain evidence="15">Jacobina</strain>
    </source>
</reference>
<dbReference type="Pfam" id="PF00057">
    <property type="entry name" value="Ldl_recept_a"/>
    <property type="match status" value="3"/>
</dbReference>
<dbReference type="EnsemblMetazoa" id="LLOJ007631-RA">
    <property type="protein sequence ID" value="LLOJ007631-PA"/>
    <property type="gene ID" value="LLOJ007631"/>
</dbReference>
<evidence type="ECO:0000256" key="12">
    <source>
        <dbReference type="SAM" id="Phobius"/>
    </source>
</evidence>
<evidence type="ECO:0000256" key="8">
    <source>
        <dbReference type="ARBA" id="ARBA00023157"/>
    </source>
</evidence>
<feature type="disulfide bond" evidence="10">
    <location>
        <begin position="469"/>
        <end position="484"/>
    </location>
</feature>
<dbReference type="InterPro" id="IPR050685">
    <property type="entry name" value="LDLR"/>
</dbReference>
<dbReference type="InterPro" id="IPR036790">
    <property type="entry name" value="Frizzled_dom_sf"/>
</dbReference>
<organism evidence="14 15">
    <name type="scientific">Lutzomyia longipalpis</name>
    <name type="common">Sand fly</name>
    <dbReference type="NCBI Taxonomy" id="7200"/>
    <lineage>
        <taxon>Eukaryota</taxon>
        <taxon>Metazoa</taxon>
        <taxon>Ecdysozoa</taxon>
        <taxon>Arthropoda</taxon>
        <taxon>Hexapoda</taxon>
        <taxon>Insecta</taxon>
        <taxon>Pterygota</taxon>
        <taxon>Neoptera</taxon>
        <taxon>Endopterygota</taxon>
        <taxon>Diptera</taxon>
        <taxon>Nematocera</taxon>
        <taxon>Psychodoidea</taxon>
        <taxon>Psychodidae</taxon>
        <taxon>Lutzomyia</taxon>
        <taxon>Lutzomyia</taxon>
    </lineage>
</organism>
<dbReference type="PANTHER" id="PTHR24270:SF57">
    <property type="entry name" value="FI24007P1"/>
    <property type="match status" value="1"/>
</dbReference>
<feature type="disulfide bond" evidence="10">
    <location>
        <begin position="667"/>
        <end position="679"/>
    </location>
</feature>
<dbReference type="PROSITE" id="PS01209">
    <property type="entry name" value="LDLRA_1"/>
    <property type="match status" value="2"/>
</dbReference>
<feature type="disulfide bond" evidence="10">
    <location>
        <begin position="674"/>
        <end position="692"/>
    </location>
</feature>
<sequence>MENCASMVYKKSRKFSYKCRIIAALYTSMRIGSHPDTLYRIPTNRPTNSSSTSSSNSIGSTLHNISFWKATGSQTPIASTSSTRRRWSHISSISSKCWQYIKWPLALLFICGILGVVVYYVVIESELNSNLANEIHGASLGDVSLESDLTVDFNDLDKLSEERVKPGIINGHANTFNATDLATTLNQTTEELLEVIKGPDLANRLNDDSEVFAIFVKKPSSTTESASSVENVTNDTVRPTTVRQSVDAAATERTNPTKLVVPTRETLQQYGFTSGHQNNFGIPIEEDERILSILNEELIKNQNGSASHSSTTDASIYRTRVSPTLPIISKVDHTTEGVKNNGSDDGKLPRICKSTSLPLCRGVLPYDLTSLNRKQLNQVELDHLQYLIEAHCSIRAAEFVCTVLEPESILEACSHVIASSEILTTMFDCDSYPDSLDRNVCEDPTRRGKCYKNEFKCLDSTCIPLQWKCDNIKDCADGDDEENCKFCETNEFRCVSNEKCIPDKWRCDHYKDCPDDSDEMDCEEDEDARSFPLSYGNARVYPFVHQQAPNSPNSRPYLTISGDDRLAGEATKSRAVDEEKDIYAFSDDDHFERTIPNTTLLPDAKANESDNDEIQSEAASGRAVQYSKSLANFQDSKEIMMTSDSEADYKYSSTDRVTLRTAHISPCPEGELRCISGRCISVNQLCDKITDCPDGADEAMCVYKN</sequence>
<dbReference type="GO" id="GO:0012505">
    <property type="term" value="C:endomembrane system"/>
    <property type="evidence" value="ECO:0007669"/>
    <property type="project" value="UniProtKB-SubCell"/>
</dbReference>
<comment type="caution">
    <text evidence="10">Lacks conserved residue(s) required for the propagation of feature annotation.</text>
</comment>
<evidence type="ECO:0000256" key="9">
    <source>
        <dbReference type="ARBA" id="ARBA00023180"/>
    </source>
</evidence>
<feature type="disulfide bond" evidence="10">
    <location>
        <begin position="450"/>
        <end position="462"/>
    </location>
</feature>